<protein>
    <submittedName>
        <fullName evidence="2">Uncharacterized protein</fullName>
    </submittedName>
</protein>
<evidence type="ECO:0000256" key="1">
    <source>
        <dbReference type="SAM" id="Phobius"/>
    </source>
</evidence>
<feature type="transmembrane region" description="Helical" evidence="1">
    <location>
        <begin position="6"/>
        <end position="27"/>
    </location>
</feature>
<name>A0A0M2NP06_9FIRM</name>
<keyword evidence="1" id="KW-0812">Transmembrane</keyword>
<reference evidence="2 3" key="1">
    <citation type="submission" date="2015-04" db="EMBL/GenBank/DDBJ databases">
        <title>Draft genome sequence of bacteremic isolate Catabacter hongkongensis type strain HKU16T.</title>
        <authorList>
            <person name="Lau S.K."/>
            <person name="Teng J.L."/>
            <person name="Huang Y."/>
            <person name="Curreem S.O."/>
            <person name="Tsui S.K."/>
            <person name="Woo P.C."/>
        </authorList>
    </citation>
    <scope>NUCLEOTIDE SEQUENCE [LARGE SCALE GENOMIC DNA]</scope>
    <source>
        <strain evidence="2 3">HKU16</strain>
    </source>
</reference>
<evidence type="ECO:0000313" key="3">
    <source>
        <dbReference type="Proteomes" id="UP000034076"/>
    </source>
</evidence>
<keyword evidence="3" id="KW-1185">Reference proteome</keyword>
<dbReference type="Proteomes" id="UP000034076">
    <property type="component" value="Unassembled WGS sequence"/>
</dbReference>
<dbReference type="STRING" id="270498.CHK_0397"/>
<dbReference type="AlphaFoldDB" id="A0A0M2NP06"/>
<keyword evidence="1" id="KW-0472">Membrane</keyword>
<accession>A0A0M2NP06</accession>
<dbReference type="EMBL" id="LAYJ01000039">
    <property type="protein sequence ID" value="KKI52127.1"/>
    <property type="molecule type" value="Genomic_DNA"/>
</dbReference>
<sequence>MKGAAGKVFYISAAPLLSTIWIIKLRLSKVKRFLRKNEIL</sequence>
<keyword evidence="1" id="KW-1133">Transmembrane helix</keyword>
<proteinExistence type="predicted"/>
<organism evidence="2 3">
    <name type="scientific">Christensenella hongkongensis</name>
    <dbReference type="NCBI Taxonomy" id="270498"/>
    <lineage>
        <taxon>Bacteria</taxon>
        <taxon>Bacillati</taxon>
        <taxon>Bacillota</taxon>
        <taxon>Clostridia</taxon>
        <taxon>Christensenellales</taxon>
        <taxon>Christensenellaceae</taxon>
        <taxon>Christensenella</taxon>
    </lineage>
</organism>
<evidence type="ECO:0000313" key="2">
    <source>
        <dbReference type="EMBL" id="KKI52127.1"/>
    </source>
</evidence>
<gene>
    <name evidence="2" type="ORF">CHK_0397</name>
</gene>
<comment type="caution">
    <text evidence="2">The sequence shown here is derived from an EMBL/GenBank/DDBJ whole genome shotgun (WGS) entry which is preliminary data.</text>
</comment>